<dbReference type="InterPro" id="IPR036388">
    <property type="entry name" value="WH-like_DNA-bd_sf"/>
</dbReference>
<evidence type="ECO:0000256" key="1">
    <source>
        <dbReference type="ARBA" id="ARBA00023015"/>
    </source>
</evidence>
<dbReference type="OrthoDB" id="6166718at2"/>
<gene>
    <name evidence="6" type="ORF">SLNSH_08400</name>
</gene>
<feature type="domain" description="IclR-ED" evidence="5">
    <location>
        <begin position="80"/>
        <end position="237"/>
    </location>
</feature>
<dbReference type="SMART" id="SM00346">
    <property type="entry name" value="HTH_ICLR"/>
    <property type="match status" value="1"/>
</dbReference>
<dbReference type="PANTHER" id="PTHR30136:SF39">
    <property type="entry name" value="TRANSCRIPTIONAL REGULATORY PROTEIN"/>
    <property type="match status" value="1"/>
</dbReference>
<keyword evidence="7" id="KW-1185">Reference proteome</keyword>
<organism evidence="6 7">
    <name type="scientific">Alsobacter soli</name>
    <dbReference type="NCBI Taxonomy" id="2109933"/>
    <lineage>
        <taxon>Bacteria</taxon>
        <taxon>Pseudomonadati</taxon>
        <taxon>Pseudomonadota</taxon>
        <taxon>Alphaproteobacteria</taxon>
        <taxon>Hyphomicrobiales</taxon>
        <taxon>Alsobacteraceae</taxon>
        <taxon>Alsobacter</taxon>
    </lineage>
</organism>
<evidence type="ECO:0000313" key="7">
    <source>
        <dbReference type="Proteomes" id="UP000239772"/>
    </source>
</evidence>
<dbReference type="InterPro" id="IPR014757">
    <property type="entry name" value="Tscrpt_reg_IclR_C"/>
</dbReference>
<protein>
    <submittedName>
        <fullName evidence="6">IclR family transcriptional regulator</fullName>
    </submittedName>
</protein>
<dbReference type="EMBL" id="PVZS01000007">
    <property type="protein sequence ID" value="PSC05589.1"/>
    <property type="molecule type" value="Genomic_DNA"/>
</dbReference>
<evidence type="ECO:0000256" key="3">
    <source>
        <dbReference type="ARBA" id="ARBA00023163"/>
    </source>
</evidence>
<feature type="domain" description="HTH iclR-type" evidence="4">
    <location>
        <begin position="18"/>
        <end position="79"/>
    </location>
</feature>
<dbReference type="Proteomes" id="UP000239772">
    <property type="component" value="Unassembled WGS sequence"/>
</dbReference>
<evidence type="ECO:0000259" key="5">
    <source>
        <dbReference type="PROSITE" id="PS51078"/>
    </source>
</evidence>
<dbReference type="PROSITE" id="PS51077">
    <property type="entry name" value="HTH_ICLR"/>
    <property type="match status" value="1"/>
</dbReference>
<evidence type="ECO:0000313" key="6">
    <source>
        <dbReference type="EMBL" id="PSC05589.1"/>
    </source>
</evidence>
<dbReference type="Gene3D" id="3.30.450.40">
    <property type="match status" value="2"/>
</dbReference>
<dbReference type="InterPro" id="IPR005471">
    <property type="entry name" value="Tscrpt_reg_IclR_N"/>
</dbReference>
<dbReference type="InterPro" id="IPR029016">
    <property type="entry name" value="GAF-like_dom_sf"/>
</dbReference>
<sequence length="258" mass="28294">MAKADPTKDAGARTGSTSLTVRKSLDVMDSFLDRPEGYTLTQLAARNGMSKATALRLCATLEACGYLDRDERMIYRIGPKVLRLAQGYRHQFRLETVVRPVLQRLRDQTGESASFYVAEHTERVCLVRENSRHVIRHHLEEGTRLPLHEGVVGRVLQAFQGAKGRQFDRIRADGVLMARGREPHTASVAAPVHDMAGRLIGALVISGPYSRFDAGRQHAAAALLLGARDDIARHVPLEGDMGKPTALATQTPVLSRAG</sequence>
<dbReference type="SUPFAM" id="SSF55781">
    <property type="entry name" value="GAF domain-like"/>
    <property type="match status" value="1"/>
</dbReference>
<dbReference type="Pfam" id="PF09339">
    <property type="entry name" value="HTH_IclR"/>
    <property type="match status" value="1"/>
</dbReference>
<dbReference type="Gene3D" id="1.10.10.10">
    <property type="entry name" value="Winged helix-like DNA-binding domain superfamily/Winged helix DNA-binding domain"/>
    <property type="match status" value="1"/>
</dbReference>
<keyword evidence="3" id="KW-0804">Transcription</keyword>
<comment type="caution">
    <text evidence="6">The sequence shown here is derived from an EMBL/GenBank/DDBJ whole genome shotgun (WGS) entry which is preliminary data.</text>
</comment>
<dbReference type="InterPro" id="IPR050707">
    <property type="entry name" value="HTH_MetabolicPath_Reg"/>
</dbReference>
<proteinExistence type="predicted"/>
<evidence type="ECO:0000256" key="2">
    <source>
        <dbReference type="ARBA" id="ARBA00023125"/>
    </source>
</evidence>
<dbReference type="RefSeq" id="WP_106336224.1">
    <property type="nucleotide sequence ID" value="NZ_PVZS01000007.1"/>
</dbReference>
<dbReference type="PANTHER" id="PTHR30136">
    <property type="entry name" value="HELIX-TURN-HELIX TRANSCRIPTIONAL REGULATOR, ICLR FAMILY"/>
    <property type="match status" value="1"/>
</dbReference>
<dbReference type="AlphaFoldDB" id="A0A2T1HVR1"/>
<accession>A0A2T1HVR1</accession>
<dbReference type="InterPro" id="IPR036390">
    <property type="entry name" value="WH_DNA-bd_sf"/>
</dbReference>
<name>A0A2T1HVR1_9HYPH</name>
<dbReference type="GO" id="GO:0003677">
    <property type="term" value="F:DNA binding"/>
    <property type="evidence" value="ECO:0007669"/>
    <property type="project" value="UniProtKB-KW"/>
</dbReference>
<keyword evidence="2" id="KW-0238">DNA-binding</keyword>
<dbReference type="Pfam" id="PF01614">
    <property type="entry name" value="IclR_C"/>
    <property type="match status" value="2"/>
</dbReference>
<reference evidence="7" key="1">
    <citation type="submission" date="2018-03" db="EMBL/GenBank/DDBJ databases">
        <authorList>
            <person name="Sun L."/>
            <person name="Liu H."/>
            <person name="Chen W."/>
            <person name="Huang K."/>
            <person name="Liu W."/>
            <person name="Gao X."/>
        </authorList>
    </citation>
    <scope>NUCLEOTIDE SEQUENCE [LARGE SCALE GENOMIC DNA]</scope>
    <source>
        <strain evidence="7">SH9</strain>
    </source>
</reference>
<dbReference type="GO" id="GO:0045892">
    <property type="term" value="P:negative regulation of DNA-templated transcription"/>
    <property type="evidence" value="ECO:0007669"/>
    <property type="project" value="TreeGrafter"/>
</dbReference>
<dbReference type="SUPFAM" id="SSF46785">
    <property type="entry name" value="Winged helix' DNA-binding domain"/>
    <property type="match status" value="1"/>
</dbReference>
<keyword evidence="1" id="KW-0805">Transcription regulation</keyword>
<dbReference type="GO" id="GO:0003700">
    <property type="term" value="F:DNA-binding transcription factor activity"/>
    <property type="evidence" value="ECO:0007669"/>
    <property type="project" value="TreeGrafter"/>
</dbReference>
<evidence type="ECO:0000259" key="4">
    <source>
        <dbReference type="PROSITE" id="PS51077"/>
    </source>
</evidence>
<dbReference type="PROSITE" id="PS51078">
    <property type="entry name" value="ICLR_ED"/>
    <property type="match status" value="1"/>
</dbReference>